<keyword evidence="8 9" id="KW-1015">Disulfide bond</keyword>
<evidence type="ECO:0000256" key="6">
    <source>
        <dbReference type="ARBA" id="ARBA00022729"/>
    </source>
</evidence>
<feature type="disulfide bond" evidence="9">
    <location>
        <begin position="142"/>
        <end position="166"/>
    </location>
</feature>
<dbReference type="InterPro" id="IPR015526">
    <property type="entry name" value="Frizzled/SFRP"/>
</dbReference>
<dbReference type="InterPro" id="IPR036790">
    <property type="entry name" value="Frizzled_dom_sf"/>
</dbReference>
<organism evidence="12">
    <name type="scientific">Rhipicephalus pulchellus</name>
    <name type="common">Yellow backed tick</name>
    <name type="synonym">Dermacentor pulchellus</name>
    <dbReference type="NCBI Taxonomy" id="72859"/>
    <lineage>
        <taxon>Eukaryota</taxon>
        <taxon>Metazoa</taxon>
        <taxon>Ecdysozoa</taxon>
        <taxon>Arthropoda</taxon>
        <taxon>Chelicerata</taxon>
        <taxon>Arachnida</taxon>
        <taxon>Acari</taxon>
        <taxon>Parasitiformes</taxon>
        <taxon>Ixodida</taxon>
        <taxon>Ixodoidea</taxon>
        <taxon>Ixodidae</taxon>
        <taxon>Rhipicephalinae</taxon>
        <taxon>Rhipicephalus</taxon>
        <taxon>Rhipicephalus</taxon>
    </lineage>
</organism>
<comment type="similarity">
    <text evidence="2">Belongs to the secreted frizzled-related protein (sFRP) family.</text>
</comment>
<evidence type="ECO:0000256" key="1">
    <source>
        <dbReference type="ARBA" id="ARBA00004613"/>
    </source>
</evidence>
<evidence type="ECO:0000256" key="4">
    <source>
        <dbReference type="ARBA" id="ARBA00022525"/>
    </source>
</evidence>
<dbReference type="PANTHER" id="PTHR11309:SF148">
    <property type="entry name" value="SECRETED FRIZZLED-RELATED PROTEIN 1"/>
    <property type="match status" value="1"/>
</dbReference>
<dbReference type="GO" id="GO:0060070">
    <property type="term" value="P:canonical Wnt signaling pathway"/>
    <property type="evidence" value="ECO:0007669"/>
    <property type="project" value="TreeGrafter"/>
</dbReference>
<dbReference type="GO" id="GO:0035567">
    <property type="term" value="P:non-canonical Wnt signaling pathway"/>
    <property type="evidence" value="ECO:0007669"/>
    <property type="project" value="TreeGrafter"/>
</dbReference>
<dbReference type="Gene3D" id="2.40.50.120">
    <property type="match status" value="1"/>
</dbReference>
<reference evidence="12" key="2">
    <citation type="journal article" date="2015" name="J. Proteomics">
        <title>Sexual differences in the sialomes of the zebra tick, Rhipicephalus pulchellus.</title>
        <authorList>
            <person name="Tan A.W."/>
            <person name="Francischetti I.M."/>
            <person name="Slovak M."/>
            <person name="Kini R.M."/>
            <person name="Ribeiro J.M."/>
        </authorList>
    </citation>
    <scope>NUCLEOTIDE SEQUENCE</scope>
    <source>
        <tissue evidence="12">Salivary gland</tissue>
    </source>
</reference>
<dbReference type="GO" id="GO:0005615">
    <property type="term" value="C:extracellular space"/>
    <property type="evidence" value="ECO:0007669"/>
    <property type="project" value="TreeGrafter"/>
</dbReference>
<evidence type="ECO:0000256" key="3">
    <source>
        <dbReference type="ARBA" id="ARBA00022473"/>
    </source>
</evidence>
<reference evidence="12" key="1">
    <citation type="submission" date="2012-11" db="EMBL/GenBank/DDBJ databases">
        <authorList>
            <person name="Lucero-Rivera Y.E."/>
            <person name="Tovar-Ramirez D."/>
        </authorList>
    </citation>
    <scope>NUCLEOTIDE SEQUENCE</scope>
    <source>
        <tissue evidence="12">Salivary gland</tissue>
    </source>
</reference>
<dbReference type="FunFam" id="1.10.2000.10:FF:000001">
    <property type="entry name" value="secreted frizzled-related protein 2"/>
    <property type="match status" value="1"/>
</dbReference>
<dbReference type="GO" id="GO:0030154">
    <property type="term" value="P:cell differentiation"/>
    <property type="evidence" value="ECO:0007669"/>
    <property type="project" value="UniProtKB-KW"/>
</dbReference>
<dbReference type="Gene3D" id="1.10.2000.10">
    <property type="entry name" value="Frizzled cysteine-rich domain"/>
    <property type="match status" value="1"/>
</dbReference>
<dbReference type="PANTHER" id="PTHR11309">
    <property type="entry name" value="FRIZZLED"/>
    <property type="match status" value="1"/>
</dbReference>
<keyword evidence="5" id="KW-0879">Wnt signaling pathway</keyword>
<dbReference type="AlphaFoldDB" id="L7MEI9"/>
<dbReference type="InterPro" id="IPR020067">
    <property type="entry name" value="Frizzled_dom"/>
</dbReference>
<feature type="non-terminal residue" evidence="12">
    <location>
        <position position="1"/>
    </location>
</feature>
<name>L7MEI9_RHIPC</name>
<evidence type="ECO:0000259" key="10">
    <source>
        <dbReference type="PROSITE" id="PS50038"/>
    </source>
</evidence>
<comment type="caution">
    <text evidence="9">Lacks conserved residue(s) required for the propagation of feature annotation.</text>
</comment>
<dbReference type="Pfam" id="PF01392">
    <property type="entry name" value="Fz"/>
    <property type="match status" value="1"/>
</dbReference>
<keyword evidence="3" id="KW-0217">Developmental protein</keyword>
<keyword evidence="7" id="KW-0221">Differentiation</keyword>
<feature type="domain" description="FZ" evidence="10">
    <location>
        <begin position="62"/>
        <end position="179"/>
    </location>
</feature>
<feature type="domain" description="NTR" evidence="11">
    <location>
        <begin position="194"/>
        <end position="307"/>
    </location>
</feature>
<feature type="disulfide bond" evidence="9">
    <location>
        <begin position="77"/>
        <end position="123"/>
    </location>
</feature>
<evidence type="ECO:0000256" key="9">
    <source>
        <dbReference type="PROSITE-ProRule" id="PRU00090"/>
    </source>
</evidence>
<protein>
    <submittedName>
        <fullName evidence="12">Putative secreted frizzled-related protein 5</fullName>
    </submittedName>
</protein>
<evidence type="ECO:0000313" key="12">
    <source>
        <dbReference type="EMBL" id="JAA61673.1"/>
    </source>
</evidence>
<dbReference type="SUPFAM" id="SSF63501">
    <property type="entry name" value="Frizzled cysteine-rich domain"/>
    <property type="match status" value="1"/>
</dbReference>
<accession>L7MEI9</accession>
<dbReference type="GO" id="GO:0017147">
    <property type="term" value="F:Wnt-protein binding"/>
    <property type="evidence" value="ECO:0007669"/>
    <property type="project" value="TreeGrafter"/>
</dbReference>
<evidence type="ECO:0000256" key="5">
    <source>
        <dbReference type="ARBA" id="ARBA00022687"/>
    </source>
</evidence>
<dbReference type="InterPro" id="IPR008993">
    <property type="entry name" value="TIMP-like_OB-fold"/>
</dbReference>
<evidence type="ECO:0000259" key="11">
    <source>
        <dbReference type="PROSITE" id="PS50189"/>
    </source>
</evidence>
<proteinExistence type="evidence at transcript level"/>
<comment type="subcellular location">
    <subcellularLocation>
        <location evidence="1">Secreted</location>
    </subcellularLocation>
</comment>
<dbReference type="SMART" id="SM00063">
    <property type="entry name" value="FRI"/>
    <property type="match status" value="1"/>
</dbReference>
<evidence type="ECO:0000256" key="2">
    <source>
        <dbReference type="ARBA" id="ARBA00010054"/>
    </source>
</evidence>
<keyword evidence="6" id="KW-0732">Signal</keyword>
<dbReference type="EMBL" id="GACK01003361">
    <property type="protein sequence ID" value="JAA61673.1"/>
    <property type="molecule type" value="mRNA"/>
</dbReference>
<dbReference type="SUPFAM" id="SSF50242">
    <property type="entry name" value="TIMP-like"/>
    <property type="match status" value="1"/>
</dbReference>
<keyword evidence="4" id="KW-0964">Secreted</keyword>
<dbReference type="InterPro" id="IPR001134">
    <property type="entry name" value="Netrin_domain"/>
</dbReference>
<dbReference type="PROSITE" id="PS50189">
    <property type="entry name" value="NTR"/>
    <property type="match status" value="1"/>
</dbReference>
<sequence length="313" mass="34397">ATGPENRWRRAGAAAAASAAAGRGGSSIIRGGGMGFVPLLLPALLAVASAAGLDGFDWAGRLAQPTCLEIPTNLTLCRGIGYTRMRLPNLLEHDSMAEVQQQASSWVQLVNRRCHPDTQLFLCSLFSPVCLERPIFPCRSLCEAVRRGCESTMAHYGYPWPDMVRCDKFPLDNDMCIGVQSTAAASEASASVACRACQQANTTESLVDNYCRADFVVRARVKRLQGSQLQCKRSKLLKLREGLPRRQLRRPVLKAPDFERCCGPLKGQLLLMGLRAENSSLAPLLIMPWRRTTAFRKALRLMRGVNCTNPLQH</sequence>
<evidence type="ECO:0000256" key="8">
    <source>
        <dbReference type="ARBA" id="ARBA00023157"/>
    </source>
</evidence>
<dbReference type="PROSITE" id="PS50038">
    <property type="entry name" value="FZ"/>
    <property type="match status" value="1"/>
</dbReference>
<evidence type="ECO:0000256" key="7">
    <source>
        <dbReference type="ARBA" id="ARBA00022782"/>
    </source>
</evidence>